<evidence type="ECO:0000313" key="5">
    <source>
        <dbReference type="RefSeq" id="XP_035698694.1"/>
    </source>
</evidence>
<reference evidence="3" key="1">
    <citation type="journal article" date="2008" name="Nature">
        <title>The amphioxus genome and the evolution of the chordate karyotype.</title>
        <authorList>
            <consortium name="US DOE Joint Genome Institute (JGI-PGF)"/>
            <person name="Putnam N.H."/>
            <person name="Butts T."/>
            <person name="Ferrier D.E.K."/>
            <person name="Furlong R.F."/>
            <person name="Hellsten U."/>
            <person name="Kawashima T."/>
            <person name="Robinson-Rechavi M."/>
            <person name="Shoguchi E."/>
            <person name="Terry A."/>
            <person name="Yu J.-K."/>
            <person name="Benito-Gutierrez E.L."/>
            <person name="Dubchak I."/>
            <person name="Garcia-Fernandez J."/>
            <person name="Gibson-Brown J.J."/>
            <person name="Grigoriev I.V."/>
            <person name="Horton A.C."/>
            <person name="de Jong P.J."/>
            <person name="Jurka J."/>
            <person name="Kapitonov V.V."/>
            <person name="Kohara Y."/>
            <person name="Kuroki Y."/>
            <person name="Lindquist E."/>
            <person name="Lucas S."/>
            <person name="Osoegawa K."/>
            <person name="Pennacchio L.A."/>
            <person name="Salamov A.A."/>
            <person name="Satou Y."/>
            <person name="Sauka-Spengler T."/>
            <person name="Schmutz J."/>
            <person name="Shin-I T."/>
            <person name="Toyoda A."/>
            <person name="Bronner-Fraser M."/>
            <person name="Fujiyama A."/>
            <person name="Holland L.Z."/>
            <person name="Holland P.W.H."/>
            <person name="Satoh N."/>
            <person name="Rokhsar D.S."/>
        </authorList>
    </citation>
    <scope>NUCLEOTIDE SEQUENCE [LARGE SCALE GENOMIC DNA]</scope>
    <source>
        <strain evidence="3">S238N-H82</strain>
        <tissue evidence="3">Testes</tissue>
    </source>
</reference>
<keyword evidence="2" id="KW-1133">Transmembrane helix</keyword>
<evidence type="ECO:0000256" key="2">
    <source>
        <dbReference type="SAM" id="Phobius"/>
    </source>
</evidence>
<feature type="region of interest" description="Disordered" evidence="1">
    <location>
        <begin position="340"/>
        <end position="386"/>
    </location>
</feature>
<dbReference type="InParanoid" id="C3YT70"/>
<keyword evidence="2" id="KW-0472">Membrane</keyword>
<feature type="transmembrane region" description="Helical" evidence="2">
    <location>
        <begin position="86"/>
        <end position="110"/>
    </location>
</feature>
<sequence length="386" mass="41621">MVRFRRRYSARRAKKPIERVTNFAGTRFYGACDYFTISEEGLDAYVRTKFVHCIYMPCVPKGSFLFVSDGRAIKLPKRVRRSVRWAWLRAVAWVCTIVAIIGVVVGVLPIEVRRGGPVAKASWPWALVGLSAVFLVLAICVTFYKPKASEQSQQEYREYLLHRDDDDDGREEVADAAEVHAGPADEVVTIEPHPHCPGPRKDNANVPMTGSPTSIPTPGNASSTSIATGYPNGTTISTDPMALLLESLRLETPVTLTTGNPSSTTLTIGNPSSTTLTNGNPSSTSIITANPSSTTVSTGNPSGPSLTTVYPNATFVANGYPMANDTVFTDWNPSGTMLTTWNPIDTTSPTTVHSNGRGLTEDTDSTGCPDGNPTSDNPNSMQDYGH</sequence>
<dbReference type="Proteomes" id="UP000001554">
    <property type="component" value="Chromosome 15"/>
</dbReference>
<reference evidence="4" key="2">
    <citation type="journal article" date="2020" name="Nat. Ecol. Evol.">
        <title>Deeply conserved synteny resolves early events in vertebrate evolution.</title>
        <authorList>
            <person name="Simakov O."/>
            <person name="Marletaz F."/>
            <person name="Yue J.X."/>
            <person name="O'Connell B."/>
            <person name="Jenkins J."/>
            <person name="Brandt A."/>
            <person name="Calef R."/>
            <person name="Tung C.H."/>
            <person name="Huang T.K."/>
            <person name="Schmutz J."/>
            <person name="Satoh N."/>
            <person name="Yu J.K."/>
            <person name="Putnam N.H."/>
            <person name="Green R.E."/>
            <person name="Rokhsar D.S."/>
        </authorList>
    </citation>
    <scope>NUCLEOTIDE SEQUENCE [LARGE SCALE GENOMIC DNA]</scope>
    <source>
        <strain evidence="4">S238N-H82</strain>
    </source>
</reference>
<accession>C3YT70</accession>
<name>C3YT70_BRAFL</name>
<dbReference type="GeneID" id="118431560"/>
<feature type="region of interest" description="Disordered" evidence="1">
    <location>
        <begin position="255"/>
        <end position="282"/>
    </location>
</feature>
<evidence type="ECO:0000313" key="4">
    <source>
        <dbReference type="Proteomes" id="UP000001554"/>
    </source>
</evidence>
<gene>
    <name evidence="5" type="primary">LOC118431560</name>
    <name evidence="3" type="ORF">BRAFLDRAFT_99616</name>
</gene>
<feature type="compositionally biased region" description="Polar residues" evidence="1">
    <location>
        <begin position="372"/>
        <end position="386"/>
    </location>
</feature>
<dbReference type="KEGG" id="bfo:118431560"/>
<feature type="transmembrane region" description="Helical" evidence="2">
    <location>
        <begin position="122"/>
        <end position="144"/>
    </location>
</feature>
<dbReference type="EMBL" id="GG666551">
    <property type="protein sequence ID" value="EEN56437.1"/>
    <property type="molecule type" value="Genomic_DNA"/>
</dbReference>
<keyword evidence="2" id="KW-0812">Transmembrane</keyword>
<organism>
    <name type="scientific">Branchiostoma floridae</name>
    <name type="common">Florida lancelet</name>
    <name type="synonym">Amphioxus</name>
    <dbReference type="NCBI Taxonomy" id="7739"/>
    <lineage>
        <taxon>Eukaryota</taxon>
        <taxon>Metazoa</taxon>
        <taxon>Chordata</taxon>
        <taxon>Cephalochordata</taxon>
        <taxon>Leptocardii</taxon>
        <taxon>Amphioxiformes</taxon>
        <taxon>Branchiostomatidae</taxon>
        <taxon>Branchiostoma</taxon>
    </lineage>
</organism>
<evidence type="ECO:0000313" key="3">
    <source>
        <dbReference type="EMBL" id="EEN56437.1"/>
    </source>
</evidence>
<proteinExistence type="predicted"/>
<dbReference type="RefSeq" id="XP_035698694.1">
    <property type="nucleotide sequence ID" value="XM_035842801.1"/>
</dbReference>
<protein>
    <submittedName>
        <fullName evidence="5">Mucin-17-like</fullName>
    </submittedName>
</protein>
<keyword evidence="4" id="KW-1185">Reference proteome</keyword>
<feature type="compositionally biased region" description="Polar residues" evidence="1">
    <location>
        <begin position="340"/>
        <end position="354"/>
    </location>
</feature>
<reference evidence="5" key="3">
    <citation type="submission" date="2025-04" db="UniProtKB">
        <authorList>
            <consortium name="RefSeq"/>
        </authorList>
    </citation>
    <scope>IDENTIFICATION</scope>
    <source>
        <strain evidence="5">S238N-H82</strain>
        <tissue evidence="5">Testes</tissue>
    </source>
</reference>
<dbReference type="AlphaFoldDB" id="C3YT70"/>
<evidence type="ECO:0000256" key="1">
    <source>
        <dbReference type="SAM" id="MobiDB-lite"/>
    </source>
</evidence>